<evidence type="ECO:0000313" key="2">
    <source>
        <dbReference type="Proteomes" id="UP000799772"/>
    </source>
</evidence>
<dbReference type="Proteomes" id="UP000799772">
    <property type="component" value="Unassembled WGS sequence"/>
</dbReference>
<sequence length="268" mass="29796">MSHPLVAQTAQLRVLIAAVKPKDMEGDPPNSSIKEIFRNGNVILTLDTASDENRAPIRLRVSPQVLSTGSLYFQNLFKAEWRGKQLESATADAPLEITEQFEDVKTAWMMSLICSILHHRAEAAPSTKSPESILKFAHVAQYYQCTSAVRWVASPWIKAALEKSEGQPDSMARFDTLLEASYVLDSPMDFLNVSKAWALHWKQGSSAILYAKGNDAVVPLFAYVDIEQQSKLVYNTIYQSPAQGSAYTADVLPRHESQFGAEDTQPFD</sequence>
<accession>A0A9P4MAW8</accession>
<keyword evidence="2" id="KW-1185">Reference proteome</keyword>
<proteinExistence type="predicted"/>
<dbReference type="EMBL" id="ML978126">
    <property type="protein sequence ID" value="KAF2099129.1"/>
    <property type="molecule type" value="Genomic_DNA"/>
</dbReference>
<protein>
    <recommendedName>
        <fullName evidence="3">BTB domain-containing protein</fullName>
    </recommendedName>
</protein>
<gene>
    <name evidence="1" type="ORF">NA57DRAFT_56751</name>
</gene>
<evidence type="ECO:0000313" key="1">
    <source>
        <dbReference type="EMBL" id="KAF2099129.1"/>
    </source>
</evidence>
<name>A0A9P4MAW8_9PEZI</name>
<organism evidence="1 2">
    <name type="scientific">Rhizodiscina lignyota</name>
    <dbReference type="NCBI Taxonomy" id="1504668"/>
    <lineage>
        <taxon>Eukaryota</taxon>
        <taxon>Fungi</taxon>
        <taxon>Dikarya</taxon>
        <taxon>Ascomycota</taxon>
        <taxon>Pezizomycotina</taxon>
        <taxon>Dothideomycetes</taxon>
        <taxon>Pleosporomycetidae</taxon>
        <taxon>Aulographales</taxon>
        <taxon>Rhizodiscinaceae</taxon>
        <taxon>Rhizodiscina</taxon>
    </lineage>
</organism>
<dbReference type="AlphaFoldDB" id="A0A9P4MAW8"/>
<comment type="caution">
    <text evidence="1">The sequence shown here is derived from an EMBL/GenBank/DDBJ whole genome shotgun (WGS) entry which is preliminary data.</text>
</comment>
<reference evidence="1" key="1">
    <citation type="journal article" date="2020" name="Stud. Mycol.">
        <title>101 Dothideomycetes genomes: a test case for predicting lifestyles and emergence of pathogens.</title>
        <authorList>
            <person name="Haridas S."/>
            <person name="Albert R."/>
            <person name="Binder M."/>
            <person name="Bloem J."/>
            <person name="Labutti K."/>
            <person name="Salamov A."/>
            <person name="Andreopoulos B."/>
            <person name="Baker S."/>
            <person name="Barry K."/>
            <person name="Bills G."/>
            <person name="Bluhm B."/>
            <person name="Cannon C."/>
            <person name="Castanera R."/>
            <person name="Culley D."/>
            <person name="Daum C."/>
            <person name="Ezra D."/>
            <person name="Gonzalez J."/>
            <person name="Henrissat B."/>
            <person name="Kuo A."/>
            <person name="Liang C."/>
            <person name="Lipzen A."/>
            <person name="Lutzoni F."/>
            <person name="Magnuson J."/>
            <person name="Mondo S."/>
            <person name="Nolan M."/>
            <person name="Ohm R."/>
            <person name="Pangilinan J."/>
            <person name="Park H.-J."/>
            <person name="Ramirez L."/>
            <person name="Alfaro M."/>
            <person name="Sun H."/>
            <person name="Tritt A."/>
            <person name="Yoshinaga Y."/>
            <person name="Zwiers L.-H."/>
            <person name="Turgeon B."/>
            <person name="Goodwin S."/>
            <person name="Spatafora J."/>
            <person name="Crous P."/>
            <person name="Grigoriev I."/>
        </authorList>
    </citation>
    <scope>NUCLEOTIDE SEQUENCE</scope>
    <source>
        <strain evidence="1">CBS 133067</strain>
    </source>
</reference>
<evidence type="ECO:0008006" key="3">
    <source>
        <dbReference type="Google" id="ProtNLM"/>
    </source>
</evidence>